<keyword evidence="5" id="KW-1185">Reference proteome</keyword>
<dbReference type="InterPro" id="IPR001296">
    <property type="entry name" value="Glyco_trans_1"/>
</dbReference>
<sequence>MTVDAVGGVWRYAMDLASALKPSGIEVVFAGLGPVPAEEKIAEANRLGTLVWLDAPLDWMEQDEKAVAGVPRLIADLARREAADLLHLNLPSQAAGIETDLPVIVVCHSCVVTWFAAVRSSDVPRDWQWQYRLNSAGFARADSVIAPSGSHAAAMELAYGPIPNLNIVYNSSALDPSNQPKLDIVLAAGRWWDEGKNGAALDTAAKVTRCPVVAAGANYGPKGQYLQFRHADHRGELSHERMMALARQAAIVASPSIYEPFGLAALEAARAGAALVLSDIPTYREIWEDAALFADPHQPKAFADAFNRLAGDPQQRIALGLKAQERSARFSRQAQAAAMCRIYSGTPGHVSSTAAE</sequence>
<evidence type="ECO:0000313" key="5">
    <source>
        <dbReference type="Proteomes" id="UP000219914"/>
    </source>
</evidence>
<keyword evidence="1 4" id="KW-0808">Transferase</keyword>
<dbReference type="EMBL" id="NWSY01000021">
    <property type="protein sequence ID" value="PDT20980.1"/>
    <property type="molecule type" value="Genomic_DNA"/>
</dbReference>
<comment type="caution">
    <text evidence="4">The sequence shown here is derived from an EMBL/GenBank/DDBJ whole genome shotgun (WGS) entry which is preliminary data.</text>
</comment>
<dbReference type="Pfam" id="PF00534">
    <property type="entry name" value="Glycos_transf_1"/>
    <property type="match status" value="1"/>
</dbReference>
<dbReference type="Gene3D" id="3.40.50.2000">
    <property type="entry name" value="Glycogen Phosphorylase B"/>
    <property type="match status" value="2"/>
</dbReference>
<protein>
    <submittedName>
        <fullName evidence="4">Glycosyl transferase</fullName>
    </submittedName>
</protein>
<reference evidence="4 5" key="1">
    <citation type="submission" date="2017-09" db="EMBL/GenBank/DDBJ databases">
        <title>Comparative genomics of rhizobia isolated from Phaseolus vulgaris in China.</title>
        <authorList>
            <person name="Tong W."/>
        </authorList>
    </citation>
    <scope>NUCLEOTIDE SEQUENCE [LARGE SCALE GENOMIC DNA]</scope>
    <source>
        <strain evidence="4 5">FH14</strain>
    </source>
</reference>
<dbReference type="InterPro" id="IPR028098">
    <property type="entry name" value="Glyco_trans_4-like_N"/>
</dbReference>
<organism evidence="4 5">
    <name type="scientific">Rhizobium hidalgonense</name>
    <dbReference type="NCBI Taxonomy" id="1538159"/>
    <lineage>
        <taxon>Bacteria</taxon>
        <taxon>Pseudomonadati</taxon>
        <taxon>Pseudomonadota</taxon>
        <taxon>Alphaproteobacteria</taxon>
        <taxon>Hyphomicrobiales</taxon>
        <taxon>Rhizobiaceae</taxon>
        <taxon>Rhizobium/Agrobacterium group</taxon>
        <taxon>Rhizobium</taxon>
    </lineage>
</organism>
<dbReference type="Proteomes" id="UP000219914">
    <property type="component" value="Unassembled WGS sequence"/>
</dbReference>
<accession>A0ABX4JPB5</accession>
<evidence type="ECO:0000313" key="4">
    <source>
        <dbReference type="EMBL" id="PDT20980.1"/>
    </source>
</evidence>
<evidence type="ECO:0000259" key="2">
    <source>
        <dbReference type="Pfam" id="PF00534"/>
    </source>
</evidence>
<feature type="domain" description="Glycosyltransferase subfamily 4-like N-terminal" evidence="3">
    <location>
        <begin position="6"/>
        <end position="170"/>
    </location>
</feature>
<dbReference type="PANTHER" id="PTHR46401">
    <property type="entry name" value="GLYCOSYLTRANSFERASE WBBK-RELATED"/>
    <property type="match status" value="1"/>
</dbReference>
<gene>
    <name evidence="4" type="ORF">CO674_25150</name>
</gene>
<dbReference type="GO" id="GO:0016740">
    <property type="term" value="F:transferase activity"/>
    <property type="evidence" value="ECO:0007669"/>
    <property type="project" value="UniProtKB-KW"/>
</dbReference>
<proteinExistence type="predicted"/>
<evidence type="ECO:0000259" key="3">
    <source>
        <dbReference type="Pfam" id="PF13439"/>
    </source>
</evidence>
<dbReference type="PANTHER" id="PTHR46401:SF2">
    <property type="entry name" value="GLYCOSYLTRANSFERASE WBBK-RELATED"/>
    <property type="match status" value="1"/>
</dbReference>
<name>A0ABX4JPB5_9HYPH</name>
<evidence type="ECO:0000256" key="1">
    <source>
        <dbReference type="ARBA" id="ARBA00022679"/>
    </source>
</evidence>
<dbReference type="Pfam" id="PF13439">
    <property type="entry name" value="Glyco_transf_4"/>
    <property type="match status" value="1"/>
</dbReference>
<dbReference type="SUPFAM" id="SSF53756">
    <property type="entry name" value="UDP-Glycosyltransferase/glycogen phosphorylase"/>
    <property type="match status" value="1"/>
</dbReference>
<feature type="domain" description="Glycosyl transferase family 1" evidence="2">
    <location>
        <begin position="233"/>
        <end position="325"/>
    </location>
</feature>
<dbReference type="CDD" id="cd03801">
    <property type="entry name" value="GT4_PimA-like"/>
    <property type="match status" value="1"/>
</dbReference>